<dbReference type="Proteomes" id="UP000836404">
    <property type="component" value="Unassembled WGS sequence"/>
</dbReference>
<feature type="compositionally biased region" description="Acidic residues" evidence="1">
    <location>
        <begin position="62"/>
        <end position="76"/>
    </location>
</feature>
<evidence type="ECO:0000256" key="1">
    <source>
        <dbReference type="SAM" id="MobiDB-lite"/>
    </source>
</evidence>
<organism evidence="2 3">
    <name type="scientific">Tilletia laevis</name>
    <dbReference type="NCBI Taxonomy" id="157183"/>
    <lineage>
        <taxon>Eukaryota</taxon>
        <taxon>Fungi</taxon>
        <taxon>Dikarya</taxon>
        <taxon>Basidiomycota</taxon>
        <taxon>Ustilaginomycotina</taxon>
        <taxon>Exobasidiomycetes</taxon>
        <taxon>Tilletiales</taxon>
        <taxon>Tilletiaceae</taxon>
        <taxon>Tilletia</taxon>
    </lineage>
</organism>
<dbReference type="EMBL" id="CAJHJF010001020">
    <property type="protein sequence ID" value="CAD6910197.1"/>
    <property type="molecule type" value="Genomic_DNA"/>
</dbReference>
<dbReference type="AlphaFoldDB" id="A0A9N8LJ78"/>
<feature type="region of interest" description="Disordered" evidence="1">
    <location>
        <begin position="27"/>
        <end position="76"/>
    </location>
</feature>
<proteinExistence type="predicted"/>
<keyword evidence="3" id="KW-1185">Reference proteome</keyword>
<evidence type="ECO:0000313" key="2">
    <source>
        <dbReference type="EMBL" id="CAD6910197.1"/>
    </source>
</evidence>
<protein>
    <submittedName>
        <fullName evidence="2">Uncharacterized protein</fullName>
    </submittedName>
</protein>
<feature type="non-terminal residue" evidence="2">
    <location>
        <position position="1"/>
    </location>
</feature>
<accession>A0A9N8LJ78</accession>
<comment type="caution">
    <text evidence="2">The sequence shown here is derived from an EMBL/GenBank/DDBJ whole genome shotgun (WGS) entry which is preliminary data.</text>
</comment>
<feature type="non-terminal residue" evidence="2">
    <location>
        <position position="76"/>
    </location>
</feature>
<sequence>TSWIYVAFQHSSVDDRFSAVKAAKDWGEDPDWSMFSTPSQRGNEDGDLSAGDGDILRRSDQDSDEADDPERSDDEE</sequence>
<gene>
    <name evidence="2" type="ORF">JKILLFL_G7052</name>
</gene>
<name>A0A9N8LJ78_9BASI</name>
<evidence type="ECO:0000313" key="3">
    <source>
        <dbReference type="Proteomes" id="UP000836404"/>
    </source>
</evidence>
<reference evidence="2 3" key="1">
    <citation type="submission" date="2020-10" db="EMBL/GenBank/DDBJ databases">
        <authorList>
            <person name="Sedaghatjoo S."/>
        </authorList>
    </citation>
    <scope>NUCLEOTIDE SEQUENCE [LARGE SCALE GENOMIC DNA]</scope>
    <source>
        <strain evidence="2 3">LLFL</strain>
    </source>
</reference>